<name>A0ABY7GLF3_9GAMM</name>
<reference evidence="4" key="1">
    <citation type="submission" date="2022-11" db="EMBL/GenBank/DDBJ databases">
        <title>Methylomonas rapida sp. nov., Carotenoid-Producing Obligate Methanotrophs with High Growth Characteristics and Biotechnological Potential.</title>
        <authorList>
            <person name="Tikhonova E.N."/>
            <person name="Suleimanov R.Z."/>
            <person name="Miroshnikov K."/>
            <person name="Oshkin I.Y."/>
            <person name="Belova S.E."/>
            <person name="Danilova O.V."/>
            <person name="Ashikhmin A."/>
            <person name="Konopkin A."/>
            <person name="But S.Y."/>
            <person name="Khmelenina V.N."/>
            <person name="Kuznetsov N."/>
            <person name="Pimenov N.V."/>
            <person name="Dedysh S.N."/>
        </authorList>
    </citation>
    <scope>NUCLEOTIDE SEQUENCE</scope>
    <source>
        <strain evidence="4">MP1</strain>
    </source>
</reference>
<keyword evidence="5" id="KW-1185">Reference proteome</keyword>
<dbReference type="RefSeq" id="WP_255190319.1">
    <property type="nucleotide sequence ID" value="NZ_CP113517.1"/>
</dbReference>
<keyword evidence="1" id="KW-0808">Transferase</keyword>
<gene>
    <name evidence="4" type="ORF">NM686_002200</name>
</gene>
<evidence type="ECO:0000259" key="2">
    <source>
        <dbReference type="Pfam" id="PF00534"/>
    </source>
</evidence>
<organism evidence="4 5">
    <name type="scientific">Methylomonas rapida</name>
    <dbReference type="NCBI Taxonomy" id="2963939"/>
    <lineage>
        <taxon>Bacteria</taxon>
        <taxon>Pseudomonadati</taxon>
        <taxon>Pseudomonadota</taxon>
        <taxon>Gammaproteobacteria</taxon>
        <taxon>Methylococcales</taxon>
        <taxon>Methylococcaceae</taxon>
        <taxon>Methylomonas</taxon>
    </lineage>
</organism>
<dbReference type="Pfam" id="PF00534">
    <property type="entry name" value="Glycos_transf_1"/>
    <property type="match status" value="1"/>
</dbReference>
<dbReference type="InterPro" id="IPR001296">
    <property type="entry name" value="Glyco_trans_1"/>
</dbReference>
<dbReference type="PANTHER" id="PTHR46401">
    <property type="entry name" value="GLYCOSYLTRANSFERASE WBBK-RELATED"/>
    <property type="match status" value="1"/>
</dbReference>
<feature type="domain" description="Glycosyltransferase subfamily 4-like N-terminal" evidence="3">
    <location>
        <begin position="40"/>
        <end position="204"/>
    </location>
</feature>
<dbReference type="CDD" id="cd03794">
    <property type="entry name" value="GT4_WbuB-like"/>
    <property type="match status" value="1"/>
</dbReference>
<sequence>MTRTRQAKLIFINRYFYPDHSATSQMLSDLAFGLAKDSPNHAIHIVTSRQRYDDAVAQLPAQELMQNVHIHRVTTTRFGRQNLLGRAIDYLSFYAAAFVTLIKLTKAGDTLIAKTDPPLISVIAAWVAALKRAHLVNWLQDLFPEVAAELGVKLARGLPYKLLKALRNQTLRQAKMNIAIGELMADRLRREGVPDNQISVIHNWADEEQLHPVPHEQNPLRSEWGLQGKFVVGYSGNLGRSHDFATILNAAEALKDNPDIVFLLIGGGAQLPQVKIDCADRGLRNVMFKPYQPREKLSESLSVADLHLISLKPELESLIVPSKFYGILAVGRPVIFIGAEDGELATIIKKLNCGMVVPLAQADQLIKNLIKLFDNPIETAKNSNIKIRKSFETFFSKNKATEEFRNKLTK</sequence>
<dbReference type="PANTHER" id="PTHR46401:SF2">
    <property type="entry name" value="GLYCOSYLTRANSFERASE WBBK-RELATED"/>
    <property type="match status" value="1"/>
</dbReference>
<evidence type="ECO:0000256" key="1">
    <source>
        <dbReference type="ARBA" id="ARBA00022679"/>
    </source>
</evidence>
<evidence type="ECO:0000313" key="5">
    <source>
        <dbReference type="Proteomes" id="UP001162780"/>
    </source>
</evidence>
<accession>A0ABY7GLF3</accession>
<dbReference type="SUPFAM" id="SSF53756">
    <property type="entry name" value="UDP-Glycosyltransferase/glycogen phosphorylase"/>
    <property type="match status" value="1"/>
</dbReference>
<feature type="domain" description="Glycosyl transferase family 1" evidence="2">
    <location>
        <begin position="222"/>
        <end position="382"/>
    </location>
</feature>
<protein>
    <submittedName>
        <fullName evidence="4">Glycosyltransferase family 4 protein</fullName>
    </submittedName>
</protein>
<evidence type="ECO:0000259" key="3">
    <source>
        <dbReference type="Pfam" id="PF13579"/>
    </source>
</evidence>
<dbReference type="Pfam" id="PF13579">
    <property type="entry name" value="Glyco_trans_4_4"/>
    <property type="match status" value="1"/>
</dbReference>
<proteinExistence type="predicted"/>
<evidence type="ECO:0000313" key="4">
    <source>
        <dbReference type="EMBL" id="WAR45346.1"/>
    </source>
</evidence>
<dbReference type="Gene3D" id="3.40.50.2000">
    <property type="entry name" value="Glycogen Phosphorylase B"/>
    <property type="match status" value="2"/>
</dbReference>
<dbReference type="InterPro" id="IPR028098">
    <property type="entry name" value="Glyco_trans_4-like_N"/>
</dbReference>
<dbReference type="Proteomes" id="UP001162780">
    <property type="component" value="Chromosome"/>
</dbReference>
<dbReference type="EMBL" id="CP113517">
    <property type="protein sequence ID" value="WAR45346.1"/>
    <property type="molecule type" value="Genomic_DNA"/>
</dbReference>